<gene>
    <name evidence="1" type="ORF">G8J39_002411</name>
</gene>
<dbReference type="EMBL" id="DAAVCC010000004">
    <property type="protein sequence ID" value="HAF4179940.1"/>
    <property type="molecule type" value="Genomic_DNA"/>
</dbReference>
<sequence length="226" mass="25573">MQTINNRMTETQIADLFSLAVKLQVKAEESDDRDTAILAYSIQNACSNLTESRREFRAADATIHNLELKLTDMAVQLANAESKCRELAEFKSRVYAQMGAGCEAPEFSITEGLSNLRRFADTLHAIEREFFTKEVPDEECEGETVEECPLCWGMTVEQYVSEFGKCLAEVRNEAGARAVELFAQTLGSPYAVQDEKCYEYGFTRAIEVVRDIQAPRFTYQLRQKGM</sequence>
<protein>
    <submittedName>
        <fullName evidence="1">Uncharacterized protein</fullName>
    </submittedName>
</protein>
<evidence type="ECO:0000313" key="1">
    <source>
        <dbReference type="EMBL" id="HAF4179940.1"/>
    </source>
</evidence>
<accession>A0A746YTF2</accession>
<comment type="caution">
    <text evidence="1">The sequence shown here is derived from an EMBL/GenBank/DDBJ whole genome shotgun (WGS) entry which is preliminary data.</text>
</comment>
<dbReference type="AlphaFoldDB" id="A0A746YTF2"/>
<organism evidence="1">
    <name type="scientific">Salmonella enterica</name>
    <name type="common">Salmonella choleraesuis</name>
    <dbReference type="NCBI Taxonomy" id="28901"/>
    <lineage>
        <taxon>Bacteria</taxon>
        <taxon>Pseudomonadati</taxon>
        <taxon>Pseudomonadota</taxon>
        <taxon>Gammaproteobacteria</taxon>
        <taxon>Enterobacterales</taxon>
        <taxon>Enterobacteriaceae</taxon>
        <taxon>Salmonella</taxon>
    </lineage>
</organism>
<reference evidence="1" key="1">
    <citation type="journal article" date="2018" name="Genome Biol.">
        <title>SKESA: strategic k-mer extension for scrupulous assemblies.</title>
        <authorList>
            <person name="Souvorov A."/>
            <person name="Agarwala R."/>
            <person name="Lipman D.J."/>
        </authorList>
    </citation>
    <scope>NUCLEOTIDE SEQUENCE</scope>
    <source>
        <strain evidence="1">MA.JE_S09-001708</strain>
    </source>
</reference>
<proteinExistence type="predicted"/>
<name>A0A746YTF2_SALER</name>
<reference evidence="1" key="2">
    <citation type="submission" date="2020-02" db="EMBL/GenBank/DDBJ databases">
        <authorList>
            <consortium name="NCBI Pathogen Detection Project"/>
        </authorList>
    </citation>
    <scope>NUCLEOTIDE SEQUENCE</scope>
    <source>
        <strain evidence="1">MA.JE_S09-001708</strain>
    </source>
</reference>